<evidence type="ECO:0000313" key="1">
    <source>
        <dbReference type="EMBL" id="OAP96841.1"/>
    </source>
</evidence>
<sequence>MTKQLFDVHVERVNENANQQPEFDMRAVAITITEDGQLSIQGEGGKSRTLSAWGSVTITRVWGSE</sequence>
<gene>
    <name evidence="1" type="ORF">A4U53_37400</name>
</gene>
<reference evidence="1" key="1">
    <citation type="submission" date="2016-04" db="EMBL/GenBank/DDBJ databases">
        <title>Fast-growing isolate from the root nodules of Vavilovia formosa.</title>
        <authorList>
            <person name="Kimeklis A."/>
            <person name="Safronova V."/>
            <person name="Belimov A."/>
            <person name="Andronov E."/>
        </authorList>
    </citation>
    <scope>NUCLEOTIDE SEQUENCE [LARGE SCALE GENOMIC DNA]</scope>
    <source>
        <strain evidence="1">Vaf-46</strain>
    </source>
</reference>
<proteinExistence type="predicted"/>
<organism evidence="1">
    <name type="scientific">Rhizobium leguminosarum</name>
    <dbReference type="NCBI Taxonomy" id="384"/>
    <lineage>
        <taxon>Bacteria</taxon>
        <taxon>Pseudomonadati</taxon>
        <taxon>Pseudomonadota</taxon>
        <taxon>Alphaproteobacteria</taxon>
        <taxon>Hyphomicrobiales</taxon>
        <taxon>Rhizobiaceae</taxon>
        <taxon>Rhizobium/Agrobacterium group</taxon>
        <taxon>Rhizobium</taxon>
    </lineage>
</organism>
<protein>
    <submittedName>
        <fullName evidence="1">Uncharacterized protein</fullName>
    </submittedName>
</protein>
<accession>A0A179C082</accession>
<name>A0A179C082_RHILE</name>
<comment type="caution">
    <text evidence="1">The sequence shown here is derived from an EMBL/GenBank/DDBJ whole genome shotgun (WGS) entry which is preliminary data.</text>
</comment>
<dbReference type="AlphaFoldDB" id="A0A179C082"/>
<dbReference type="EMBL" id="LWBS01000023">
    <property type="protein sequence ID" value="OAP96841.1"/>
    <property type="molecule type" value="Genomic_DNA"/>
</dbReference>